<dbReference type="PROSITE" id="PS50931">
    <property type="entry name" value="HTH_LYSR"/>
    <property type="match status" value="1"/>
</dbReference>
<dbReference type="EMBL" id="JAEPBG010000004">
    <property type="protein sequence ID" value="MBK4735283.1"/>
    <property type="molecule type" value="Genomic_DNA"/>
</dbReference>
<keyword evidence="4" id="KW-1185">Reference proteome</keyword>
<dbReference type="InterPro" id="IPR000847">
    <property type="entry name" value="LysR_HTH_N"/>
</dbReference>
<comment type="caution">
    <text evidence="3">The sequence shown here is derived from an EMBL/GenBank/DDBJ whole genome shotgun (WGS) entry which is preliminary data.</text>
</comment>
<dbReference type="GO" id="GO:0006351">
    <property type="term" value="P:DNA-templated transcription"/>
    <property type="evidence" value="ECO:0007669"/>
    <property type="project" value="TreeGrafter"/>
</dbReference>
<dbReference type="Gene3D" id="1.10.10.10">
    <property type="entry name" value="Winged helix-like DNA-binding domain superfamily/Winged helix DNA-binding domain"/>
    <property type="match status" value="1"/>
</dbReference>
<dbReference type="RefSeq" id="WP_200592058.1">
    <property type="nucleotide sequence ID" value="NZ_JAEPBG010000004.1"/>
</dbReference>
<dbReference type="Pfam" id="PF00126">
    <property type="entry name" value="HTH_1"/>
    <property type="match status" value="1"/>
</dbReference>
<dbReference type="InterPro" id="IPR036388">
    <property type="entry name" value="WH-like_DNA-bd_sf"/>
</dbReference>
<feature type="domain" description="HTH lysR-type" evidence="2">
    <location>
        <begin position="29"/>
        <end position="86"/>
    </location>
</feature>
<dbReference type="GO" id="GO:0043565">
    <property type="term" value="F:sequence-specific DNA binding"/>
    <property type="evidence" value="ECO:0007669"/>
    <property type="project" value="TreeGrafter"/>
</dbReference>
<comment type="similarity">
    <text evidence="1">Belongs to the LysR transcriptional regulatory family.</text>
</comment>
<dbReference type="PANTHER" id="PTHR30537">
    <property type="entry name" value="HTH-TYPE TRANSCRIPTIONAL REGULATOR"/>
    <property type="match status" value="1"/>
</dbReference>
<dbReference type="Proteomes" id="UP000622890">
    <property type="component" value="Unassembled WGS sequence"/>
</dbReference>
<evidence type="ECO:0000313" key="4">
    <source>
        <dbReference type="Proteomes" id="UP000622890"/>
    </source>
</evidence>
<dbReference type="GO" id="GO:0003700">
    <property type="term" value="F:DNA-binding transcription factor activity"/>
    <property type="evidence" value="ECO:0007669"/>
    <property type="project" value="InterPro"/>
</dbReference>
<dbReference type="PANTHER" id="PTHR30537:SF21">
    <property type="entry name" value="HTH-TYPE TRANSCRIPTIONAL REGULATOR SINR-RELATED"/>
    <property type="match status" value="1"/>
</dbReference>
<proteinExistence type="inferred from homology"/>
<gene>
    <name evidence="3" type="ORF">JJB74_11725</name>
</gene>
<name>A0A934W793_9BURK</name>
<dbReference type="InterPro" id="IPR036390">
    <property type="entry name" value="WH_DNA-bd_sf"/>
</dbReference>
<reference evidence="3" key="1">
    <citation type="submission" date="2021-01" db="EMBL/GenBank/DDBJ databases">
        <title>Genome sequence of strain Noviherbaspirillum sp. DKR-6.</title>
        <authorList>
            <person name="Chaudhary D.K."/>
        </authorList>
    </citation>
    <scope>NUCLEOTIDE SEQUENCE</scope>
    <source>
        <strain evidence="3">DKR-6</strain>
    </source>
</reference>
<dbReference type="SUPFAM" id="SSF46785">
    <property type="entry name" value="Winged helix' DNA-binding domain"/>
    <property type="match status" value="1"/>
</dbReference>
<accession>A0A934W793</accession>
<organism evidence="3 4">
    <name type="scientific">Noviherbaspirillum pedocola</name>
    <dbReference type="NCBI Taxonomy" id="2801341"/>
    <lineage>
        <taxon>Bacteria</taxon>
        <taxon>Pseudomonadati</taxon>
        <taxon>Pseudomonadota</taxon>
        <taxon>Betaproteobacteria</taxon>
        <taxon>Burkholderiales</taxon>
        <taxon>Oxalobacteraceae</taxon>
        <taxon>Noviherbaspirillum</taxon>
    </lineage>
</organism>
<evidence type="ECO:0000256" key="1">
    <source>
        <dbReference type="ARBA" id="ARBA00009437"/>
    </source>
</evidence>
<sequence length="90" mass="10000">MKSRYSGLSAPVDKLRRERITLKNIPKVRNVQDLAFFEAMAESGSLSEAARLLSLSPAVAGAVLKRLEVSLDVGFLVRTTRSMRPEPRRS</sequence>
<evidence type="ECO:0000259" key="2">
    <source>
        <dbReference type="PROSITE" id="PS50931"/>
    </source>
</evidence>
<dbReference type="InterPro" id="IPR058163">
    <property type="entry name" value="LysR-type_TF_proteobact-type"/>
</dbReference>
<protein>
    <submittedName>
        <fullName evidence="3">LysR family transcriptional regulator</fullName>
    </submittedName>
</protein>
<evidence type="ECO:0000313" key="3">
    <source>
        <dbReference type="EMBL" id="MBK4735283.1"/>
    </source>
</evidence>
<dbReference type="AlphaFoldDB" id="A0A934W793"/>